<comment type="caution">
    <text evidence="1">The sequence shown here is derived from an EMBL/GenBank/DDBJ whole genome shotgun (WGS) entry which is preliminary data.</text>
</comment>
<dbReference type="InterPro" id="IPR013325">
    <property type="entry name" value="RNA_pol_sigma_r2"/>
</dbReference>
<evidence type="ECO:0000313" key="2">
    <source>
        <dbReference type="Proteomes" id="UP001499852"/>
    </source>
</evidence>
<dbReference type="EMBL" id="BAABIA010000002">
    <property type="protein sequence ID" value="GAA5136296.1"/>
    <property type="molecule type" value="Genomic_DNA"/>
</dbReference>
<dbReference type="SUPFAM" id="SSF88946">
    <property type="entry name" value="Sigma2 domain of RNA polymerase sigma factors"/>
    <property type="match status" value="1"/>
</dbReference>
<keyword evidence="2" id="KW-1185">Reference proteome</keyword>
<reference evidence="2" key="1">
    <citation type="journal article" date="2019" name="Int. J. Syst. Evol. Microbiol.">
        <title>The Global Catalogue of Microorganisms (GCM) 10K type strain sequencing project: providing services to taxonomists for standard genome sequencing and annotation.</title>
        <authorList>
            <consortium name="The Broad Institute Genomics Platform"/>
            <consortium name="The Broad Institute Genome Sequencing Center for Infectious Disease"/>
            <person name="Wu L."/>
            <person name="Ma J."/>
        </authorList>
    </citation>
    <scope>NUCLEOTIDE SEQUENCE [LARGE SCALE GENOMIC DNA]</scope>
    <source>
        <strain evidence="2">JCM 18053</strain>
    </source>
</reference>
<sequence length="245" mass="28197">MSSPHAESHLPATQWTLIARLRHGDPQDAKRALDELISQYRYPLYCYLRRRGYQHSDADDILQDFLMKLLRNESFASADASKGRLRCMLHVSLERFVISWERANKHRRTEFSIEEDPAPGDSDIERRYQHENFQDHETPDQIFGRKWTLTLLGAALSRVGELYKARGREQLFKVLRPVLMDGGSLRGEQGPLLAEAAGMNYGALRTALMRMMADYQEALHQEILQTVEDPAAAKEEFAHLRQSVS</sequence>
<gene>
    <name evidence="1" type="ORF">GCM10023213_11060</name>
</gene>
<accession>A0ABP9NXX8</accession>
<dbReference type="Gene3D" id="1.10.1740.10">
    <property type="match status" value="1"/>
</dbReference>
<protein>
    <recommendedName>
        <fullName evidence="3">RNA polymerase sigma-70 factor (ECF subfamily)</fullName>
    </recommendedName>
</protein>
<dbReference type="Proteomes" id="UP001499852">
    <property type="component" value="Unassembled WGS sequence"/>
</dbReference>
<dbReference type="RefSeq" id="WP_345735373.1">
    <property type="nucleotide sequence ID" value="NZ_BAABIA010000002.1"/>
</dbReference>
<proteinExistence type="predicted"/>
<evidence type="ECO:0000313" key="1">
    <source>
        <dbReference type="EMBL" id="GAA5136296.1"/>
    </source>
</evidence>
<organism evidence="1 2">
    <name type="scientific">Prosthecobacter algae</name>
    <dbReference type="NCBI Taxonomy" id="1144682"/>
    <lineage>
        <taxon>Bacteria</taxon>
        <taxon>Pseudomonadati</taxon>
        <taxon>Verrucomicrobiota</taxon>
        <taxon>Verrucomicrobiia</taxon>
        <taxon>Verrucomicrobiales</taxon>
        <taxon>Verrucomicrobiaceae</taxon>
        <taxon>Prosthecobacter</taxon>
    </lineage>
</organism>
<name>A0ABP9NXX8_9BACT</name>
<evidence type="ECO:0008006" key="3">
    <source>
        <dbReference type="Google" id="ProtNLM"/>
    </source>
</evidence>